<keyword evidence="1" id="KW-1185">Reference proteome</keyword>
<evidence type="ECO:0000313" key="2">
    <source>
        <dbReference type="WBParaSite" id="PEQ_0000034601-mRNA-1"/>
    </source>
</evidence>
<proteinExistence type="predicted"/>
<dbReference type="WBParaSite" id="PEQ_0000034601-mRNA-1">
    <property type="protein sequence ID" value="PEQ_0000034601-mRNA-1"/>
    <property type="gene ID" value="PEQ_0000034601"/>
</dbReference>
<accession>A0A914R6P4</accession>
<dbReference type="Proteomes" id="UP000887564">
    <property type="component" value="Unplaced"/>
</dbReference>
<name>A0A914R6P4_PAREQ</name>
<protein>
    <submittedName>
        <fullName evidence="2">Uncharacterized protein</fullName>
    </submittedName>
</protein>
<dbReference type="AlphaFoldDB" id="A0A914R6P4"/>
<sequence>MTVRQVQDHFEKKLEELNAKLTPDFTSGKIEGLLAYFIPTKCFAVVVLLEFTLAFWDICEVVELIKWAGKSSSLSPLKPRSNRPRQYNIRLRLPLEICESVASGLIRTLCDHTEEIPSGGKLLLCKVQRSRIHFLVQSAGISLLRRNLYIFDVVAVEDMGLNSRNAVVMRSAVLSLLEDVIEAEARGYAKIAASCVMEGSASVPSSIYEGIAASDIEEFCRKLTGIEYTKLTEQG</sequence>
<reference evidence="2" key="1">
    <citation type="submission" date="2022-11" db="UniProtKB">
        <authorList>
            <consortium name="WormBaseParasite"/>
        </authorList>
    </citation>
    <scope>IDENTIFICATION</scope>
</reference>
<organism evidence="1 2">
    <name type="scientific">Parascaris equorum</name>
    <name type="common">Equine roundworm</name>
    <dbReference type="NCBI Taxonomy" id="6256"/>
    <lineage>
        <taxon>Eukaryota</taxon>
        <taxon>Metazoa</taxon>
        <taxon>Ecdysozoa</taxon>
        <taxon>Nematoda</taxon>
        <taxon>Chromadorea</taxon>
        <taxon>Rhabditida</taxon>
        <taxon>Spirurina</taxon>
        <taxon>Ascaridomorpha</taxon>
        <taxon>Ascaridoidea</taxon>
        <taxon>Ascarididae</taxon>
        <taxon>Parascaris</taxon>
    </lineage>
</organism>
<evidence type="ECO:0000313" key="1">
    <source>
        <dbReference type="Proteomes" id="UP000887564"/>
    </source>
</evidence>